<keyword evidence="3" id="KW-0812">Transmembrane</keyword>
<organism evidence="4 5">
    <name type="scientific">Pristionchus fissidentatus</name>
    <dbReference type="NCBI Taxonomy" id="1538716"/>
    <lineage>
        <taxon>Eukaryota</taxon>
        <taxon>Metazoa</taxon>
        <taxon>Ecdysozoa</taxon>
        <taxon>Nematoda</taxon>
        <taxon>Chromadorea</taxon>
        <taxon>Rhabditida</taxon>
        <taxon>Rhabditina</taxon>
        <taxon>Diplogasteromorpha</taxon>
        <taxon>Diplogasteroidea</taxon>
        <taxon>Neodiplogasteridae</taxon>
        <taxon>Pristionchus</taxon>
    </lineage>
</organism>
<keyword evidence="3" id="KW-0472">Membrane</keyword>
<feature type="compositionally biased region" description="Low complexity" evidence="2">
    <location>
        <begin position="216"/>
        <end position="231"/>
    </location>
</feature>
<sequence>MDEVEEVYMMTDLRRRVRVLEAENTEQRKEISTLERTIHQTIFDKNLKINELEEALTTREVVKDKPKDIIKMALRVFFCVLVVFVIYHEVTIEIEKTYALRNENIRLMESADKLETELALSNSKIKILASKLASTSANNRTMAIFVFFLMGIFVFAALVDKFLPQKKSKNEMEETKNELQKDRNETQPMENEGVVEIDEMESEDSELSDENESSESTDSSESSAESDASSDWYWPLHDDTESCKN</sequence>
<feature type="region of interest" description="Disordered" evidence="2">
    <location>
        <begin position="169"/>
        <end position="245"/>
    </location>
</feature>
<keyword evidence="3" id="KW-1133">Transmembrane helix</keyword>
<evidence type="ECO:0000313" key="4">
    <source>
        <dbReference type="EMBL" id="GMT33423.1"/>
    </source>
</evidence>
<comment type="caution">
    <text evidence="4">The sequence shown here is derived from an EMBL/GenBank/DDBJ whole genome shotgun (WGS) entry which is preliminary data.</text>
</comment>
<feature type="transmembrane region" description="Helical" evidence="3">
    <location>
        <begin position="142"/>
        <end position="163"/>
    </location>
</feature>
<protein>
    <submittedName>
        <fullName evidence="4">Uncharacterized protein</fullName>
    </submittedName>
</protein>
<evidence type="ECO:0000256" key="3">
    <source>
        <dbReference type="SAM" id="Phobius"/>
    </source>
</evidence>
<feature type="compositionally biased region" description="Acidic residues" evidence="2">
    <location>
        <begin position="193"/>
        <end position="215"/>
    </location>
</feature>
<accession>A0AAV5WPV0</accession>
<dbReference type="AlphaFoldDB" id="A0AAV5WPV0"/>
<keyword evidence="1" id="KW-0175">Coiled coil</keyword>
<evidence type="ECO:0000313" key="5">
    <source>
        <dbReference type="Proteomes" id="UP001432322"/>
    </source>
</evidence>
<feature type="coiled-coil region" evidence="1">
    <location>
        <begin position="10"/>
        <end position="37"/>
    </location>
</feature>
<proteinExistence type="predicted"/>
<feature type="compositionally biased region" description="Basic and acidic residues" evidence="2">
    <location>
        <begin position="236"/>
        <end position="245"/>
    </location>
</feature>
<evidence type="ECO:0000256" key="1">
    <source>
        <dbReference type="SAM" id="Coils"/>
    </source>
</evidence>
<keyword evidence="5" id="KW-1185">Reference proteome</keyword>
<feature type="transmembrane region" description="Helical" evidence="3">
    <location>
        <begin position="72"/>
        <end position="90"/>
    </location>
</feature>
<dbReference type="Proteomes" id="UP001432322">
    <property type="component" value="Unassembled WGS sequence"/>
</dbReference>
<evidence type="ECO:0000256" key="2">
    <source>
        <dbReference type="SAM" id="MobiDB-lite"/>
    </source>
</evidence>
<feature type="compositionally biased region" description="Basic and acidic residues" evidence="2">
    <location>
        <begin position="169"/>
        <end position="185"/>
    </location>
</feature>
<reference evidence="4" key="1">
    <citation type="submission" date="2023-10" db="EMBL/GenBank/DDBJ databases">
        <title>Genome assembly of Pristionchus species.</title>
        <authorList>
            <person name="Yoshida K."/>
            <person name="Sommer R.J."/>
        </authorList>
    </citation>
    <scope>NUCLEOTIDE SEQUENCE</scope>
    <source>
        <strain evidence="4">RS5133</strain>
    </source>
</reference>
<gene>
    <name evidence="4" type="ORF">PFISCL1PPCAC_24720</name>
</gene>
<name>A0AAV5WPV0_9BILA</name>
<dbReference type="EMBL" id="BTSY01000006">
    <property type="protein sequence ID" value="GMT33423.1"/>
    <property type="molecule type" value="Genomic_DNA"/>
</dbReference>